<reference evidence="13" key="1">
    <citation type="submission" date="2020-11" db="EMBL/GenBank/DDBJ databases">
        <authorList>
            <person name="Whitehead M."/>
        </authorList>
    </citation>
    <scope>NUCLEOTIDE SEQUENCE</scope>
    <source>
        <strain evidence="13">EGII</strain>
    </source>
</reference>
<evidence type="ECO:0000313" key="14">
    <source>
        <dbReference type="Proteomes" id="UP000606786"/>
    </source>
</evidence>
<dbReference type="GO" id="GO:0030150">
    <property type="term" value="P:protein import into mitochondrial matrix"/>
    <property type="evidence" value="ECO:0007669"/>
    <property type="project" value="TreeGrafter"/>
</dbReference>
<feature type="transmembrane region" description="Helical" evidence="12">
    <location>
        <begin position="6"/>
        <end position="26"/>
    </location>
</feature>
<evidence type="ECO:0000256" key="4">
    <source>
        <dbReference type="ARBA" id="ARBA00022692"/>
    </source>
</evidence>
<dbReference type="OrthoDB" id="2154253at2759"/>
<dbReference type="PRINTS" id="PR00351">
    <property type="entry name" value="OM20RECEPTOR"/>
</dbReference>
<evidence type="ECO:0000256" key="5">
    <source>
        <dbReference type="ARBA" id="ARBA00022787"/>
    </source>
</evidence>
<dbReference type="PIRSF" id="PIRSF037707">
    <property type="entry name" value="MAS20_rcpt"/>
    <property type="match status" value="1"/>
</dbReference>
<keyword evidence="9 10" id="KW-0472">Membrane</keyword>
<evidence type="ECO:0000256" key="12">
    <source>
        <dbReference type="SAM" id="Phobius"/>
    </source>
</evidence>
<evidence type="ECO:0000256" key="7">
    <source>
        <dbReference type="ARBA" id="ARBA00022989"/>
    </source>
</evidence>
<evidence type="ECO:0000313" key="13">
    <source>
        <dbReference type="EMBL" id="CAD6993595.1"/>
    </source>
</evidence>
<evidence type="ECO:0000256" key="6">
    <source>
        <dbReference type="ARBA" id="ARBA00022927"/>
    </source>
</evidence>
<dbReference type="InterPro" id="IPR022422">
    <property type="entry name" value="MAS20_rcpt_metazoan"/>
</dbReference>
<dbReference type="AlphaFoldDB" id="A0A811U8F5"/>
<dbReference type="Gene3D" id="1.20.960.10">
    <property type="entry name" value="Mitochondrial outer membrane translocase complex, subunit Tom20 domain"/>
    <property type="match status" value="1"/>
</dbReference>
<comment type="similarity">
    <text evidence="2 10">Belongs to the Tom20 family.</text>
</comment>
<feature type="compositionally biased region" description="Acidic residues" evidence="11">
    <location>
        <begin position="154"/>
        <end position="170"/>
    </location>
</feature>
<keyword evidence="3" id="KW-0813">Transport</keyword>
<evidence type="ECO:0000256" key="2">
    <source>
        <dbReference type="ARBA" id="ARBA00005792"/>
    </source>
</evidence>
<proteinExistence type="inferred from homology"/>
<dbReference type="GO" id="GO:0006886">
    <property type="term" value="P:intracellular protein transport"/>
    <property type="evidence" value="ECO:0007669"/>
    <property type="project" value="InterPro"/>
</dbReference>
<gene>
    <name evidence="13" type="ORF">CCAP1982_LOCUS2405</name>
</gene>
<evidence type="ECO:0000256" key="1">
    <source>
        <dbReference type="ARBA" id="ARBA00004572"/>
    </source>
</evidence>
<dbReference type="PANTHER" id="PTHR12430">
    <property type="entry name" value="MITOCHONDRIAL IMPORT RECEPTOR SUBUNIT TOM20"/>
    <property type="match status" value="1"/>
</dbReference>
<dbReference type="PRINTS" id="PR01989">
    <property type="entry name" value="EUOM20RECPTR"/>
</dbReference>
<dbReference type="InterPro" id="IPR023392">
    <property type="entry name" value="Tom20_dom_sf"/>
</dbReference>
<evidence type="ECO:0000256" key="8">
    <source>
        <dbReference type="ARBA" id="ARBA00023128"/>
    </source>
</evidence>
<keyword evidence="6" id="KW-0653">Protein transport</keyword>
<evidence type="ECO:0000256" key="11">
    <source>
        <dbReference type="SAM" id="MobiDB-lite"/>
    </source>
</evidence>
<keyword evidence="14" id="KW-1185">Reference proteome</keyword>
<keyword evidence="8 10" id="KW-0496">Mitochondrion</keyword>
<evidence type="ECO:0000256" key="9">
    <source>
        <dbReference type="ARBA" id="ARBA00023136"/>
    </source>
</evidence>
<comment type="caution">
    <text evidence="13">The sequence shown here is derived from an EMBL/GenBank/DDBJ whole genome shotgun (WGS) entry which is preliminary data.</text>
</comment>
<comment type="subcellular location">
    <subcellularLocation>
        <location evidence="1">Mitochondrion outer membrane</location>
        <topology evidence="1">Single-pass membrane protein</topology>
    </subcellularLocation>
</comment>
<dbReference type="Proteomes" id="UP000606786">
    <property type="component" value="Unassembled WGS sequence"/>
</dbReference>
<keyword evidence="7 12" id="KW-1133">Transmembrane helix</keyword>
<feature type="region of interest" description="Disordered" evidence="11">
    <location>
        <begin position="149"/>
        <end position="170"/>
    </location>
</feature>
<dbReference type="Pfam" id="PF02064">
    <property type="entry name" value="MAS20"/>
    <property type="match status" value="1"/>
</dbReference>
<evidence type="ECO:0000256" key="10">
    <source>
        <dbReference type="PIRNR" id="PIRNR037707"/>
    </source>
</evidence>
<evidence type="ECO:0000256" key="3">
    <source>
        <dbReference type="ARBA" id="ARBA00022448"/>
    </source>
</evidence>
<dbReference type="GO" id="GO:0006605">
    <property type="term" value="P:protein targeting"/>
    <property type="evidence" value="ECO:0007669"/>
    <property type="project" value="InterPro"/>
</dbReference>
<keyword evidence="4 12" id="KW-0812">Transmembrane</keyword>
<organism evidence="13 14">
    <name type="scientific">Ceratitis capitata</name>
    <name type="common">Mediterranean fruit fly</name>
    <name type="synonym">Tephritis capitata</name>
    <dbReference type="NCBI Taxonomy" id="7213"/>
    <lineage>
        <taxon>Eukaryota</taxon>
        <taxon>Metazoa</taxon>
        <taxon>Ecdysozoa</taxon>
        <taxon>Arthropoda</taxon>
        <taxon>Hexapoda</taxon>
        <taxon>Insecta</taxon>
        <taxon>Pterygota</taxon>
        <taxon>Neoptera</taxon>
        <taxon>Endopterygota</taxon>
        <taxon>Diptera</taxon>
        <taxon>Brachycera</taxon>
        <taxon>Muscomorpha</taxon>
        <taxon>Tephritoidea</taxon>
        <taxon>Tephritidae</taxon>
        <taxon>Ceratitis</taxon>
        <taxon>Ceratitis</taxon>
    </lineage>
</organism>
<dbReference type="GO" id="GO:0005742">
    <property type="term" value="C:mitochondrial outer membrane translocase complex"/>
    <property type="evidence" value="ECO:0007669"/>
    <property type="project" value="UniProtKB-UniRule"/>
</dbReference>
<dbReference type="SUPFAM" id="SSF47157">
    <property type="entry name" value="Mitochondrial import receptor subunit Tom20"/>
    <property type="match status" value="1"/>
</dbReference>
<dbReference type="GO" id="GO:0016031">
    <property type="term" value="P:tRNA import into mitochondrion"/>
    <property type="evidence" value="ECO:0007669"/>
    <property type="project" value="TreeGrafter"/>
</dbReference>
<keyword evidence="5 10" id="KW-1000">Mitochondrion outer membrane</keyword>
<dbReference type="GO" id="GO:0030943">
    <property type="term" value="F:mitochondrion targeting sequence binding"/>
    <property type="evidence" value="ECO:0007669"/>
    <property type="project" value="TreeGrafter"/>
</dbReference>
<name>A0A811U8F5_CERCA</name>
<dbReference type="InterPro" id="IPR002056">
    <property type="entry name" value="MAS20"/>
</dbReference>
<dbReference type="PANTHER" id="PTHR12430:SF0">
    <property type="entry name" value="TRANSLOCASE OF OUTER MITOCHONDRIAL MEMBRANE 20"/>
    <property type="match status" value="1"/>
</dbReference>
<dbReference type="EMBL" id="CAJHJT010000001">
    <property type="protein sequence ID" value="CAD6993595.1"/>
    <property type="molecule type" value="Genomic_DNA"/>
</dbReference>
<dbReference type="GO" id="GO:0008320">
    <property type="term" value="F:protein transmembrane transporter activity"/>
    <property type="evidence" value="ECO:0007669"/>
    <property type="project" value="TreeGrafter"/>
</dbReference>
<protein>
    <submittedName>
        <fullName evidence="13">(Mediterranean fruit fly) hypothetical protein</fullName>
    </submittedName>
</protein>
<sequence length="170" mass="19214">MNTINRTTIGIAAGVAGTLFIAYCIYFDGRRRADPDYKKKVHERRRRLRKNRHTAGHGIPNLSSQQAIERYFLQELKMGEELIERQEYENAVAHFANAVLVCGDPGRLLEMLQHTMPAQVFAILIIKMQEIGNRARAEMNEAAKAAGVKRMENADEDEDATDAALIDDLE</sequence>
<accession>A0A811U8F5</accession>